<dbReference type="EMBL" id="ABVQ01000033">
    <property type="protein sequence ID" value="EEC58615.1"/>
    <property type="molecule type" value="Genomic_DNA"/>
</dbReference>
<protein>
    <recommendedName>
        <fullName evidence="4">Haloacid dehalogenase-like hydrolase</fullName>
    </recommendedName>
</protein>
<dbReference type="HOGENOM" id="CLU_017953_3_1_9"/>
<organism evidence="2 3">
    <name type="scientific">[Bacteroides] pectinophilus ATCC 43243</name>
    <dbReference type="NCBI Taxonomy" id="483218"/>
    <lineage>
        <taxon>Bacteria</taxon>
        <taxon>Bacillati</taxon>
        <taxon>Bacillota</taxon>
        <taxon>Clostridia</taxon>
        <taxon>Eubacteriales</taxon>
    </lineage>
</organism>
<dbReference type="STRING" id="483218.BACPEC_00362"/>
<keyword evidence="1" id="KW-1133">Transmembrane helix</keyword>
<reference evidence="2 3" key="2">
    <citation type="submission" date="2008-11" db="EMBL/GenBank/DDBJ databases">
        <authorList>
            <person name="Fulton L."/>
            <person name="Clifton S."/>
            <person name="Fulton B."/>
            <person name="Xu J."/>
            <person name="Minx P."/>
            <person name="Pepin K.H."/>
            <person name="Johnson M."/>
            <person name="Bhonagiri V."/>
            <person name="Nash W.E."/>
            <person name="Mardis E.R."/>
            <person name="Wilson R.K."/>
        </authorList>
    </citation>
    <scope>NUCLEOTIDE SEQUENCE [LARGE SCALE GENOMIC DNA]</scope>
    <source>
        <strain evidence="2 3">ATCC 43243</strain>
    </source>
</reference>
<keyword evidence="3" id="KW-1185">Reference proteome</keyword>
<sequence>MIAKIRISVYNLLVNRKTGICKRYHKFHDKAHGVKKIFSWLYLICLNFCYYILFCHFLGDDIQCAVYERKKLLIDKSESEAAFERIIPADRLIEKLSAYDIVSFDIFDTLIFRPFSAPSDLFYLLGCQTQMLDFKNIRTAMESSARYRMYKNSGTYEVTIFDIWKEIEEQTGLSSSYWKEELDLEKEYCFANPYMQKVFNSLIEKGIKVIITSDMYIPSSYMEDLLKSCGYTGYDRLFVSCDLKKSKADGQLYTHIRSLYPGSSLIHIGDNYKSDYIMAHKHGFDTFYYPNVNGSGERYRAYDMSPVIGGAYRGLVNTHLYNGALQFSREYEYGFIYGGLFVTGYCNFIHNYATHHSIDKVLFLSRDGDILKHAYDIMFPGNSSVYVHWSRKAATKLTAGINRYDYIRRFLYHKVNQNIPLSDIFASMSLSKDLTGTFNLNTDECLTNANVEAVRHILLDNWDAVVAEYKTESKAASQYYKNIVKGCRKVCAVDIGWAGSGAVALNNLFNKEWGIDCDVTGIIAGTNTLYNTDADAGEPLLQSKRLVSYMYSASFNRDLIKKHNPNRGYNQFWELLLASTDRQCTGFGFDSDNNAVPLFGRCDINQDGILMIQNGIIDFVKLYGNHFGNSFFYNISGRDAYAPMLAAASDNEKYLRSIYSNFNVEANVI</sequence>
<evidence type="ECO:0000256" key="1">
    <source>
        <dbReference type="SAM" id="Phobius"/>
    </source>
</evidence>
<keyword evidence="1" id="KW-0812">Transmembrane</keyword>
<dbReference type="Gene3D" id="3.40.50.1000">
    <property type="entry name" value="HAD superfamily/HAD-like"/>
    <property type="match status" value="1"/>
</dbReference>
<proteinExistence type="predicted"/>
<dbReference type="InterPro" id="IPR036412">
    <property type="entry name" value="HAD-like_sf"/>
</dbReference>
<evidence type="ECO:0000313" key="2">
    <source>
        <dbReference type="EMBL" id="EEC58615.1"/>
    </source>
</evidence>
<dbReference type="Gene3D" id="1.10.150.400">
    <property type="match status" value="1"/>
</dbReference>
<reference evidence="2 3" key="1">
    <citation type="submission" date="2008-11" db="EMBL/GenBank/DDBJ databases">
        <title>Draft genome sequence of Bacteroides pectinophilus (ATCC 43243).</title>
        <authorList>
            <person name="Sudarsanam P."/>
            <person name="Ley R."/>
            <person name="Guruge J."/>
            <person name="Turnbaugh P.J."/>
            <person name="Mahowald M."/>
            <person name="Liep D."/>
            <person name="Gordon J."/>
        </authorList>
    </citation>
    <scope>NUCLEOTIDE SEQUENCE [LARGE SCALE GENOMIC DNA]</scope>
    <source>
        <strain evidence="2 3">ATCC 43243</strain>
    </source>
</reference>
<dbReference type="Proteomes" id="UP000003136">
    <property type="component" value="Unassembled WGS sequence"/>
</dbReference>
<accession>B7ANV8</accession>
<keyword evidence="1" id="KW-0472">Membrane</keyword>
<dbReference type="eggNOG" id="COG5610">
    <property type="taxonomic scope" value="Bacteria"/>
</dbReference>
<name>B7ANV8_9FIRM</name>
<gene>
    <name evidence="2" type="ORF">BACPEC_00362</name>
</gene>
<evidence type="ECO:0000313" key="3">
    <source>
        <dbReference type="Proteomes" id="UP000003136"/>
    </source>
</evidence>
<feature type="transmembrane region" description="Helical" evidence="1">
    <location>
        <begin position="40"/>
        <end position="59"/>
    </location>
</feature>
<dbReference type="SUPFAM" id="SSF56784">
    <property type="entry name" value="HAD-like"/>
    <property type="match status" value="1"/>
</dbReference>
<dbReference type="AlphaFoldDB" id="B7ANV8"/>
<dbReference type="InterPro" id="IPR023214">
    <property type="entry name" value="HAD_sf"/>
</dbReference>
<evidence type="ECO:0008006" key="4">
    <source>
        <dbReference type="Google" id="ProtNLM"/>
    </source>
</evidence>
<comment type="caution">
    <text evidence="2">The sequence shown here is derived from an EMBL/GenBank/DDBJ whole genome shotgun (WGS) entry which is preliminary data.</text>
</comment>